<proteinExistence type="inferred from homology"/>
<dbReference type="OrthoDB" id="6169313at2"/>
<evidence type="ECO:0000256" key="1">
    <source>
        <dbReference type="ARBA" id="ARBA00022654"/>
    </source>
</evidence>
<evidence type="ECO:0000256" key="5">
    <source>
        <dbReference type="PROSITE-ProRule" id="PRU00533"/>
    </source>
</evidence>
<dbReference type="Pfam" id="PF00765">
    <property type="entry name" value="Autoind_synth"/>
    <property type="match status" value="1"/>
</dbReference>
<keyword evidence="2 6" id="KW-0808">Transferase</keyword>
<evidence type="ECO:0000256" key="6">
    <source>
        <dbReference type="RuleBase" id="RU361135"/>
    </source>
</evidence>
<evidence type="ECO:0000313" key="8">
    <source>
        <dbReference type="Proteomes" id="UP000321085"/>
    </source>
</evidence>
<gene>
    <name evidence="7" type="primary">bjaI</name>
    <name evidence="7" type="ORF">MAE02_37930</name>
</gene>
<dbReference type="AlphaFoldDB" id="A0A512BW77"/>
<keyword evidence="4 5" id="KW-0071">Autoinducer synthesis</keyword>
<dbReference type="RefSeq" id="WP_114187440.1">
    <property type="nucleotide sequence ID" value="NZ_BJYU01000054.1"/>
</dbReference>
<dbReference type="GO" id="GO:0007165">
    <property type="term" value="P:signal transduction"/>
    <property type="evidence" value="ECO:0007669"/>
    <property type="project" value="TreeGrafter"/>
</dbReference>
<organism evidence="7 8">
    <name type="scientific">Microvirga aerophila</name>
    <dbReference type="NCBI Taxonomy" id="670291"/>
    <lineage>
        <taxon>Bacteria</taxon>
        <taxon>Pseudomonadati</taxon>
        <taxon>Pseudomonadota</taxon>
        <taxon>Alphaproteobacteria</taxon>
        <taxon>Hyphomicrobiales</taxon>
        <taxon>Methylobacteriaceae</taxon>
        <taxon>Microvirga</taxon>
    </lineage>
</organism>
<sequence>MTQIHVVTSDNKAPYKDQLESYFRARHQVFVREKGWKKLDRPDEIEIDDYDNDHTIYLIALDQDKVVGGQRLYPTVLSHMISEVFPYLATRGIPQAFNVFEWTRYFVVKERRTGRTDCRLMAAFQEFCLKEGIVEATAVVEMWWLPRWQQAGFKVRPLALPSLIEGQLCIAAAIEISSNSLNSVLRLAGLRDSGLVRRGKLTPVLDQVPYVAA</sequence>
<dbReference type="GO" id="GO:0009372">
    <property type="term" value="P:quorum sensing"/>
    <property type="evidence" value="ECO:0007669"/>
    <property type="project" value="UniProtKB-UniRule"/>
</dbReference>
<comment type="catalytic activity">
    <reaction evidence="6">
        <text>a fatty acyl-[ACP] + S-adenosyl-L-methionine = an N-acyl-L-homoserine lactone + S-methyl-5'-thioadenosine + holo-[ACP] + H(+)</text>
        <dbReference type="Rhea" id="RHEA:10096"/>
        <dbReference type="Rhea" id="RHEA-COMP:9685"/>
        <dbReference type="Rhea" id="RHEA-COMP:14125"/>
        <dbReference type="ChEBI" id="CHEBI:15378"/>
        <dbReference type="ChEBI" id="CHEBI:17509"/>
        <dbReference type="ChEBI" id="CHEBI:55474"/>
        <dbReference type="ChEBI" id="CHEBI:59789"/>
        <dbReference type="ChEBI" id="CHEBI:64479"/>
        <dbReference type="ChEBI" id="CHEBI:138651"/>
        <dbReference type="EC" id="2.3.1.184"/>
    </reaction>
</comment>
<dbReference type="PRINTS" id="PR01549">
    <property type="entry name" value="AUTOINDCRSYN"/>
</dbReference>
<accession>A0A512BW77</accession>
<dbReference type="InterPro" id="IPR001690">
    <property type="entry name" value="Autoind_synthase"/>
</dbReference>
<dbReference type="PANTHER" id="PTHR39322">
    <property type="entry name" value="ACYL-HOMOSERINE-LACTONE SYNTHASE"/>
    <property type="match status" value="1"/>
</dbReference>
<evidence type="ECO:0000313" key="7">
    <source>
        <dbReference type="EMBL" id="GEO16097.1"/>
    </source>
</evidence>
<evidence type="ECO:0000256" key="4">
    <source>
        <dbReference type="ARBA" id="ARBA00022929"/>
    </source>
</evidence>
<dbReference type="Gene3D" id="3.40.630.30">
    <property type="match status" value="1"/>
</dbReference>
<comment type="caution">
    <text evidence="7">The sequence shown here is derived from an EMBL/GenBank/DDBJ whole genome shotgun (WGS) entry which is preliminary data.</text>
</comment>
<dbReference type="EMBL" id="BJYU01000054">
    <property type="protein sequence ID" value="GEO16097.1"/>
    <property type="molecule type" value="Genomic_DNA"/>
</dbReference>
<dbReference type="GO" id="GO:0061579">
    <property type="term" value="F:N-acyl homoserine lactone synthase activity"/>
    <property type="evidence" value="ECO:0007669"/>
    <property type="project" value="UniProtKB-UniRule"/>
</dbReference>
<dbReference type="Proteomes" id="UP000321085">
    <property type="component" value="Unassembled WGS sequence"/>
</dbReference>
<protein>
    <recommendedName>
        <fullName evidence="6">Acyl-homoserine-lactone synthase</fullName>
        <ecNumber evidence="6">2.3.1.184</ecNumber>
    </recommendedName>
    <alternativeName>
        <fullName evidence="6">Autoinducer synthesis protein</fullName>
    </alternativeName>
</protein>
<evidence type="ECO:0000256" key="2">
    <source>
        <dbReference type="ARBA" id="ARBA00022679"/>
    </source>
</evidence>
<dbReference type="InterPro" id="IPR016181">
    <property type="entry name" value="Acyl_CoA_acyltransferase"/>
</dbReference>
<name>A0A512BW77_9HYPH</name>
<keyword evidence="1 5" id="KW-0673">Quorum sensing</keyword>
<dbReference type="PROSITE" id="PS51187">
    <property type="entry name" value="AUTOINDUCER_SYNTH_2"/>
    <property type="match status" value="1"/>
</dbReference>
<keyword evidence="8" id="KW-1185">Reference proteome</keyword>
<comment type="similarity">
    <text evidence="5 6">Belongs to the autoinducer synthase family.</text>
</comment>
<dbReference type="SUPFAM" id="SSF55729">
    <property type="entry name" value="Acyl-CoA N-acyltransferases (Nat)"/>
    <property type="match status" value="1"/>
</dbReference>
<dbReference type="PANTHER" id="PTHR39322:SF1">
    <property type="entry name" value="ISOVALERYL-HOMOSERINE LACTONE SYNTHASE"/>
    <property type="match status" value="1"/>
</dbReference>
<keyword evidence="3 6" id="KW-0949">S-adenosyl-L-methionine</keyword>
<reference evidence="7 8" key="1">
    <citation type="submission" date="2019-07" db="EMBL/GenBank/DDBJ databases">
        <title>Whole genome shotgun sequence of Microvirga aerophila NBRC 106136.</title>
        <authorList>
            <person name="Hosoyama A."/>
            <person name="Uohara A."/>
            <person name="Ohji S."/>
            <person name="Ichikawa N."/>
        </authorList>
    </citation>
    <scope>NUCLEOTIDE SEQUENCE [LARGE SCALE GENOMIC DNA]</scope>
    <source>
        <strain evidence="7 8">NBRC 106136</strain>
    </source>
</reference>
<dbReference type="EC" id="2.3.1.184" evidence="6"/>
<evidence type="ECO:0000256" key="3">
    <source>
        <dbReference type="ARBA" id="ARBA00022691"/>
    </source>
</evidence>